<evidence type="ECO:0000259" key="2">
    <source>
        <dbReference type="Pfam" id="PF09820"/>
    </source>
</evidence>
<gene>
    <name evidence="3" type="ORF">BEMITA_LOCUS2637</name>
</gene>
<dbReference type="PANTHER" id="PTHR34825">
    <property type="entry name" value="CONSERVED PROTEIN, WITH A WEAK D-GALACTARATE DEHYDRATASE/ALTRONATE HYDROLASE DOMAIN"/>
    <property type="match status" value="1"/>
</dbReference>
<dbReference type="AlphaFoldDB" id="A0A9P0EXK6"/>
<name>A0A9P0EXK6_BEMTA</name>
<feature type="region of interest" description="Disordered" evidence="1">
    <location>
        <begin position="46"/>
        <end position="72"/>
    </location>
</feature>
<feature type="compositionally biased region" description="Low complexity" evidence="1">
    <location>
        <begin position="668"/>
        <end position="686"/>
    </location>
</feature>
<reference evidence="3" key="1">
    <citation type="submission" date="2021-12" db="EMBL/GenBank/DDBJ databases">
        <authorList>
            <person name="King R."/>
        </authorList>
    </citation>
    <scope>NUCLEOTIDE SEQUENCE</scope>
</reference>
<evidence type="ECO:0000256" key="1">
    <source>
        <dbReference type="SAM" id="MobiDB-lite"/>
    </source>
</evidence>
<feature type="domain" description="AAA-ATPase-like" evidence="2">
    <location>
        <begin position="77"/>
        <end position="309"/>
    </location>
</feature>
<keyword evidence="4" id="KW-1185">Reference proteome</keyword>
<dbReference type="Proteomes" id="UP001152759">
    <property type="component" value="Chromosome 10"/>
</dbReference>
<dbReference type="PANTHER" id="PTHR34825:SF1">
    <property type="entry name" value="AAA-ATPASE-LIKE DOMAIN-CONTAINING PROTEIN"/>
    <property type="match status" value="1"/>
</dbReference>
<proteinExistence type="predicted"/>
<feature type="region of interest" description="Disordered" evidence="1">
    <location>
        <begin position="656"/>
        <end position="686"/>
    </location>
</feature>
<organism evidence="3 4">
    <name type="scientific">Bemisia tabaci</name>
    <name type="common">Sweetpotato whitefly</name>
    <name type="synonym">Aleurodes tabaci</name>
    <dbReference type="NCBI Taxonomy" id="7038"/>
    <lineage>
        <taxon>Eukaryota</taxon>
        <taxon>Metazoa</taxon>
        <taxon>Ecdysozoa</taxon>
        <taxon>Arthropoda</taxon>
        <taxon>Hexapoda</taxon>
        <taxon>Insecta</taxon>
        <taxon>Pterygota</taxon>
        <taxon>Neoptera</taxon>
        <taxon>Paraneoptera</taxon>
        <taxon>Hemiptera</taxon>
        <taxon>Sternorrhyncha</taxon>
        <taxon>Aleyrodoidea</taxon>
        <taxon>Aleyrodidae</taxon>
        <taxon>Aleyrodinae</taxon>
        <taxon>Bemisia</taxon>
    </lineage>
</organism>
<dbReference type="InterPro" id="IPR018631">
    <property type="entry name" value="AAA-ATPase-like_dom"/>
</dbReference>
<evidence type="ECO:0000313" key="4">
    <source>
        <dbReference type="Proteomes" id="UP001152759"/>
    </source>
</evidence>
<protein>
    <recommendedName>
        <fullName evidence="2">AAA-ATPase-like domain-containing protein</fullName>
    </recommendedName>
</protein>
<dbReference type="Pfam" id="PF09820">
    <property type="entry name" value="AAA-ATPase_like"/>
    <property type="match status" value="1"/>
</dbReference>
<accession>A0A9P0EXK6</accession>
<dbReference type="KEGG" id="btab:109033412"/>
<sequence>MATSSRSTNSFYQPISRVIFKLVISLLIAIVLHACETHGFLNLNPEENDAQTNSKGSGLRPLGGPPPETVSKPPVHQFSELTNLRTFVDKTLFIKHFFINGPDNIIIIAPRFFSKSTNLNMLKTFFEMEIGPDGSKVEQNMTRNCRVFADKNLKIFQDPEFFKANCAKYPVMHLDFGEIDATTREDFYVSFNHLIRKLFLKFAYLSKSKKIAKSELRALNDVLELEEDDFLDVPVLMRTGKQLAELIFKHHGERVILLIDNYDTPIKQAIMSKAIDEDETTDIVEFLTLFIDKLISKKDHVFKSLFTGCLTAGEVYLQKNNDNTRIVSIFRDLALSSFYGFQEADVEDLLKKFGKKAEEIDELRTWYGGYYVEGSHKLLFNPNSILRYLETGKLKGYFELSDDLKVLEPFFDFDMVGEMGEGLLGTDIMVLPHGTESIEKLLFLKSMFCDDEWYVLYLHRMIQFFMELGYYTSYRRIPNPVVGDAVNIAHPNTETREDFRKLVFTPVFYKTKFNVSDEHVGGFIRSIEGLSPERATFVAFASAVERVFHWRKPRDVDELVTVLRALAVVGRKLPYVDREGNTLLVKRNDSVGVVVGAAFVKSSGKMVLSRILESRVYEKVKKEVKTVILIGLFMDSIGQCDVEYVYDKFDLAERQRAVAPRTPPPPTTTTTAAPRFTWPTRRGYSQ</sequence>
<evidence type="ECO:0000313" key="3">
    <source>
        <dbReference type="EMBL" id="CAH0383166.1"/>
    </source>
</evidence>
<dbReference type="EMBL" id="OU963871">
    <property type="protein sequence ID" value="CAH0383166.1"/>
    <property type="molecule type" value="Genomic_DNA"/>
</dbReference>